<feature type="transmembrane region" description="Helical" evidence="1">
    <location>
        <begin position="71"/>
        <end position="89"/>
    </location>
</feature>
<protein>
    <recommendedName>
        <fullName evidence="4">Cbb3-type cytochrome c oxidase subunit I</fullName>
    </recommendedName>
</protein>
<evidence type="ECO:0000256" key="1">
    <source>
        <dbReference type="SAM" id="Phobius"/>
    </source>
</evidence>
<evidence type="ECO:0000313" key="2">
    <source>
        <dbReference type="EMBL" id="MFC7339755.1"/>
    </source>
</evidence>
<keyword evidence="3" id="KW-1185">Reference proteome</keyword>
<name>A0ABW2LDW2_9BACT</name>
<keyword evidence="1" id="KW-0812">Transmembrane</keyword>
<feature type="transmembrane region" description="Helical" evidence="1">
    <location>
        <begin position="95"/>
        <end position="117"/>
    </location>
</feature>
<keyword evidence="1" id="KW-1133">Transmembrane helix</keyword>
<gene>
    <name evidence="2" type="ORF">ACFQY0_21410</name>
</gene>
<reference evidence="3" key="1">
    <citation type="journal article" date="2019" name="Int. J. Syst. Evol. Microbiol.">
        <title>The Global Catalogue of Microorganisms (GCM) 10K type strain sequencing project: providing services to taxonomists for standard genome sequencing and annotation.</title>
        <authorList>
            <consortium name="The Broad Institute Genomics Platform"/>
            <consortium name="The Broad Institute Genome Sequencing Center for Infectious Disease"/>
            <person name="Wu L."/>
            <person name="Ma J."/>
        </authorList>
    </citation>
    <scope>NUCLEOTIDE SEQUENCE [LARGE SCALE GENOMIC DNA]</scope>
    <source>
        <strain evidence="3">CGMCC 4.1467</strain>
    </source>
</reference>
<dbReference type="Proteomes" id="UP001596472">
    <property type="component" value="Unassembled WGS sequence"/>
</dbReference>
<proteinExistence type="predicted"/>
<sequence length="144" mass="15976">MHQPAKLLLVCAGLFGLIGAFLGSHLAGAGDYAMRPIHAHILVVGWLSLFSWAVYYKVFATKYGMLEKLHVWSAITGSFGLTIGMYINNVLESNVFTLIVYIVGGSILLLSFIIFFIQTLQQMERFVSTHCKRIGIQVLGSDMF</sequence>
<comment type="caution">
    <text evidence="2">The sequence shown here is derived from an EMBL/GenBank/DDBJ whole genome shotgun (WGS) entry which is preliminary data.</text>
</comment>
<feature type="transmembrane region" description="Helical" evidence="1">
    <location>
        <begin position="39"/>
        <end position="59"/>
    </location>
</feature>
<dbReference type="EMBL" id="JBHTBS010000098">
    <property type="protein sequence ID" value="MFC7339755.1"/>
    <property type="molecule type" value="Genomic_DNA"/>
</dbReference>
<keyword evidence="1" id="KW-0472">Membrane</keyword>
<accession>A0ABW2LDW2</accession>
<dbReference type="RefSeq" id="WP_379717143.1">
    <property type="nucleotide sequence ID" value="NZ_JBHTBS010000098.1"/>
</dbReference>
<evidence type="ECO:0000313" key="3">
    <source>
        <dbReference type="Proteomes" id="UP001596472"/>
    </source>
</evidence>
<evidence type="ECO:0008006" key="4">
    <source>
        <dbReference type="Google" id="ProtNLM"/>
    </source>
</evidence>
<organism evidence="2 3">
    <name type="scientific">Haloferula chungangensis</name>
    <dbReference type="NCBI Taxonomy" id="1048331"/>
    <lineage>
        <taxon>Bacteria</taxon>
        <taxon>Pseudomonadati</taxon>
        <taxon>Verrucomicrobiota</taxon>
        <taxon>Verrucomicrobiia</taxon>
        <taxon>Verrucomicrobiales</taxon>
        <taxon>Verrucomicrobiaceae</taxon>
        <taxon>Haloferula</taxon>
    </lineage>
</organism>